<proteinExistence type="predicted"/>
<dbReference type="InterPro" id="IPR002471">
    <property type="entry name" value="Pept_S9_AS"/>
</dbReference>
<dbReference type="InterPro" id="IPR029058">
    <property type="entry name" value="AB_hydrolase_fold"/>
</dbReference>
<organism evidence="3 4">
    <name type="scientific">Candidatus Chisholmbacteria bacterium RIFCSPHIGHO2_01_FULL_52_32</name>
    <dbReference type="NCBI Taxonomy" id="1797591"/>
    <lineage>
        <taxon>Bacteria</taxon>
        <taxon>Candidatus Chisholmiibacteriota</taxon>
    </lineage>
</organism>
<name>A0A1G1VRW6_9BACT</name>
<dbReference type="InterPro" id="IPR050261">
    <property type="entry name" value="FrsA_esterase"/>
</dbReference>
<dbReference type="PANTHER" id="PTHR22946:SF0">
    <property type="entry name" value="DIENELACTONE HYDROLASE DOMAIN-CONTAINING PROTEIN"/>
    <property type="match status" value="1"/>
</dbReference>
<gene>
    <name evidence="3" type="ORF">A2786_01145</name>
</gene>
<dbReference type="GO" id="GO:0004252">
    <property type="term" value="F:serine-type endopeptidase activity"/>
    <property type="evidence" value="ECO:0007669"/>
    <property type="project" value="InterPro"/>
</dbReference>
<dbReference type="PROSITE" id="PS00708">
    <property type="entry name" value="PRO_ENDOPEP_SER"/>
    <property type="match status" value="1"/>
</dbReference>
<evidence type="ECO:0000256" key="1">
    <source>
        <dbReference type="ARBA" id="ARBA00022801"/>
    </source>
</evidence>
<dbReference type="SUPFAM" id="SSF53474">
    <property type="entry name" value="alpha/beta-Hydrolases"/>
    <property type="match status" value="1"/>
</dbReference>
<accession>A0A1G1VRW6</accession>
<dbReference type="Pfam" id="PF20434">
    <property type="entry name" value="BD-FAE"/>
    <property type="match status" value="1"/>
</dbReference>
<dbReference type="InterPro" id="IPR049492">
    <property type="entry name" value="BD-FAE-like_dom"/>
</dbReference>
<feature type="domain" description="BD-FAE-like" evidence="2">
    <location>
        <begin position="58"/>
        <end position="242"/>
    </location>
</feature>
<reference evidence="3 4" key="1">
    <citation type="journal article" date="2016" name="Nat. Commun.">
        <title>Thousands of microbial genomes shed light on interconnected biogeochemical processes in an aquifer system.</title>
        <authorList>
            <person name="Anantharaman K."/>
            <person name="Brown C.T."/>
            <person name="Hug L.A."/>
            <person name="Sharon I."/>
            <person name="Castelle C.J."/>
            <person name="Probst A.J."/>
            <person name="Thomas B.C."/>
            <person name="Singh A."/>
            <person name="Wilkins M.J."/>
            <person name="Karaoz U."/>
            <person name="Brodie E.L."/>
            <person name="Williams K.H."/>
            <person name="Hubbard S.S."/>
            <person name="Banfield J.F."/>
        </authorList>
    </citation>
    <scope>NUCLEOTIDE SEQUENCE [LARGE SCALE GENOMIC DNA]</scope>
</reference>
<evidence type="ECO:0000313" key="4">
    <source>
        <dbReference type="Proteomes" id="UP000179233"/>
    </source>
</evidence>
<dbReference type="PANTHER" id="PTHR22946">
    <property type="entry name" value="DIENELACTONE HYDROLASE DOMAIN-CONTAINING PROTEIN-RELATED"/>
    <property type="match status" value="1"/>
</dbReference>
<sequence length="289" mass="31875">MGTLSSKAAVFLFSLFVILTVTIAMRRSQTTGAKADGVQYEAIVEPDIAYGSQTKQRLDLCRPKNAIGKHGGVMIIHGGGGDKSQHRDQCKSFAERGLVAIAVNYREDPPPTWKVILGDNAMAMDWLLARPDVDTNRIGAMGASLGGYVASYFGTYDDPRKVDCTENNFGPMDFTDTNFEGSPLYDEAVSKFFGGVTYDENPQLYVRLSPISHVTADDAPKWLFTRSTNDHLVPRSQFERMIAALNGVGIQTELYEYNGSGGGHANKLPPLEALKLYRKRINFMETCLR</sequence>
<dbReference type="AlphaFoldDB" id="A0A1G1VRW6"/>
<comment type="caution">
    <text evidence="3">The sequence shown here is derived from an EMBL/GenBank/DDBJ whole genome shotgun (WGS) entry which is preliminary data.</text>
</comment>
<evidence type="ECO:0000259" key="2">
    <source>
        <dbReference type="Pfam" id="PF20434"/>
    </source>
</evidence>
<dbReference type="Proteomes" id="UP000179233">
    <property type="component" value="Unassembled WGS sequence"/>
</dbReference>
<dbReference type="GO" id="GO:0006508">
    <property type="term" value="P:proteolysis"/>
    <property type="evidence" value="ECO:0007669"/>
    <property type="project" value="InterPro"/>
</dbReference>
<dbReference type="EMBL" id="MHCJ01000003">
    <property type="protein sequence ID" value="OGY18110.1"/>
    <property type="molecule type" value="Genomic_DNA"/>
</dbReference>
<dbReference type="Gene3D" id="3.40.50.1820">
    <property type="entry name" value="alpha/beta hydrolase"/>
    <property type="match status" value="1"/>
</dbReference>
<protein>
    <recommendedName>
        <fullName evidence="2">BD-FAE-like domain-containing protein</fullName>
    </recommendedName>
</protein>
<evidence type="ECO:0000313" key="3">
    <source>
        <dbReference type="EMBL" id="OGY18110.1"/>
    </source>
</evidence>
<keyword evidence="1" id="KW-0378">Hydrolase</keyword>